<keyword evidence="2" id="KW-1185">Reference proteome</keyword>
<accession>A0A7T3G0S8</accession>
<dbReference type="InterPro" id="IPR018727">
    <property type="entry name" value="DUF2267"/>
</dbReference>
<dbReference type="GeneID" id="60588131"/>
<organism evidence="1 2">
    <name type="scientific">Halosimplex litoreum</name>
    <dbReference type="NCBI Taxonomy" id="1198301"/>
    <lineage>
        <taxon>Archaea</taxon>
        <taxon>Methanobacteriati</taxon>
        <taxon>Methanobacteriota</taxon>
        <taxon>Stenosarchaea group</taxon>
        <taxon>Halobacteria</taxon>
        <taxon>Halobacteriales</taxon>
        <taxon>Haloarculaceae</taxon>
        <taxon>Halosimplex</taxon>
    </lineage>
</organism>
<evidence type="ECO:0000313" key="2">
    <source>
        <dbReference type="Proteomes" id="UP000595001"/>
    </source>
</evidence>
<name>A0A7T3G0S8_9EURY</name>
<dbReference type="Pfam" id="PF10025">
    <property type="entry name" value="DUF2267"/>
    <property type="match status" value="1"/>
</dbReference>
<dbReference type="OrthoDB" id="212282at2157"/>
<protein>
    <submittedName>
        <fullName evidence="1">DUF2267 domain-containing protein</fullName>
    </submittedName>
</protein>
<reference evidence="1 2" key="1">
    <citation type="submission" date="2020-12" db="EMBL/GenBank/DDBJ databases">
        <title>Halosimplex halophilum sp. nov. and Halosimplex salinum sp. nov., two new members of the genus Halosimplex.</title>
        <authorList>
            <person name="Cui H.L."/>
        </authorList>
    </citation>
    <scope>NUCLEOTIDE SEQUENCE [LARGE SCALE GENOMIC DNA]</scope>
    <source>
        <strain evidence="1 2">YGH94</strain>
    </source>
</reference>
<dbReference type="KEGG" id="hlt:I7X12_06520"/>
<dbReference type="RefSeq" id="WP_198063038.1">
    <property type="nucleotide sequence ID" value="NZ_CP065856.1"/>
</dbReference>
<sequence>MNFDEFTGTVQHRLELPGTGEAVRATRATLTALGERIQAGEATDLAAPLPMEVDFYLTGAVTEHGQHFDWSEFLDRVAEREGQTGPDDRADVAHHARTVVAVVAEATPAGEFEQVRAQLPADEGWDTLFELVDGDGAAAE</sequence>
<dbReference type="Gene3D" id="1.10.490.110">
    <property type="entry name" value="Uncharacterized conserved protein DUF2267"/>
    <property type="match status" value="1"/>
</dbReference>
<proteinExistence type="predicted"/>
<dbReference type="InterPro" id="IPR038282">
    <property type="entry name" value="DUF2267_sf"/>
</dbReference>
<evidence type="ECO:0000313" key="1">
    <source>
        <dbReference type="EMBL" id="QPV64265.1"/>
    </source>
</evidence>
<dbReference type="AlphaFoldDB" id="A0A7T3G0S8"/>
<gene>
    <name evidence="1" type="ORF">I7X12_06520</name>
</gene>
<dbReference type="Proteomes" id="UP000595001">
    <property type="component" value="Chromosome"/>
</dbReference>
<dbReference type="EMBL" id="CP065856">
    <property type="protein sequence ID" value="QPV64265.1"/>
    <property type="molecule type" value="Genomic_DNA"/>
</dbReference>